<feature type="domain" description="RNA polymerase sigma-70 region 2" evidence="1">
    <location>
        <begin position="66"/>
        <end position="132"/>
    </location>
</feature>
<protein>
    <submittedName>
        <fullName evidence="3">Uncharacterized protein</fullName>
    </submittedName>
</protein>
<dbReference type="Gene3D" id="1.10.1740.10">
    <property type="match status" value="1"/>
</dbReference>
<sequence length="447" mass="49950">MYFGMRALFQKLGQTLGIMAFAMLTLYGKDPGHDYGLRLSGNYTHQSEEELVACLQRNDRGAYEYLYDHYSAALYGVIHRVVAHDETANDVLQEAFVKIWNGIGSYDAKKGKLFTWMLNISRNMAIDKTRSKDYNNNQKNQSTENVVSQIGRLKTDSIRPDHIGLAEIVDKLDPNEKFLIDLTYFKGYTQSEIAEEYISLWLSEAERREVEYACIRYPEIQSELNAIEAAINGYARSHARTPDPALRGKILAKLDLVEAPEPKVIQMNPSAAPSYRWLAAASVALFLISSGVNLYLYNQYQSVTGQIAELQSKNSVLADNNTHLTKQVTTISDDLTAVSSASNVRVELEGLPLSPAARALIFWDKERKATYINTSELPPLAQEKQYQLWAIVDGKPVDLGVLPTDKQQTALLKVKDVSAPQAFAITIEPKGGSVNPTMDQMIVLGKL</sequence>
<feature type="domain" description="Anti-sigma K factor RskA C-terminal" evidence="2">
    <location>
        <begin position="279"/>
        <end position="437"/>
    </location>
</feature>
<accession>A0ABP0VJ19</accession>
<evidence type="ECO:0000259" key="1">
    <source>
        <dbReference type="Pfam" id="PF04542"/>
    </source>
</evidence>
<dbReference type="InterPro" id="IPR014284">
    <property type="entry name" value="RNA_pol_sigma-70_dom"/>
</dbReference>
<dbReference type="InterPro" id="IPR007627">
    <property type="entry name" value="RNA_pol_sigma70_r2"/>
</dbReference>
<dbReference type="Pfam" id="PF10099">
    <property type="entry name" value="RskA_C"/>
    <property type="match status" value="1"/>
</dbReference>
<dbReference type="PANTHER" id="PTHR37461">
    <property type="entry name" value="ANTI-SIGMA-K FACTOR RSKA"/>
    <property type="match status" value="1"/>
</dbReference>
<dbReference type="EMBL" id="CAXAQS010000873">
    <property type="protein sequence ID" value="CAK9253497.1"/>
    <property type="molecule type" value="Genomic_DNA"/>
</dbReference>
<dbReference type="InterPro" id="IPR051474">
    <property type="entry name" value="Anti-sigma-K/W_factor"/>
</dbReference>
<dbReference type="Pfam" id="PF04542">
    <property type="entry name" value="Sigma70_r2"/>
    <property type="match status" value="1"/>
</dbReference>
<reference evidence="3" key="1">
    <citation type="submission" date="2024-02" db="EMBL/GenBank/DDBJ databases">
        <authorList>
            <consortium name="ELIXIR-Norway"/>
            <consortium name="Elixir Norway"/>
        </authorList>
    </citation>
    <scope>NUCLEOTIDE SEQUENCE</scope>
</reference>
<dbReference type="NCBIfam" id="TIGR02937">
    <property type="entry name" value="sigma70-ECF"/>
    <property type="match status" value="1"/>
</dbReference>
<evidence type="ECO:0000313" key="3">
    <source>
        <dbReference type="EMBL" id="CAK9253497.1"/>
    </source>
</evidence>
<organism evidence="3 4">
    <name type="scientific">Sphagnum jensenii</name>
    <dbReference type="NCBI Taxonomy" id="128206"/>
    <lineage>
        <taxon>Eukaryota</taxon>
        <taxon>Viridiplantae</taxon>
        <taxon>Streptophyta</taxon>
        <taxon>Embryophyta</taxon>
        <taxon>Bryophyta</taxon>
        <taxon>Sphagnophytina</taxon>
        <taxon>Sphagnopsida</taxon>
        <taxon>Sphagnales</taxon>
        <taxon>Sphagnaceae</taxon>
        <taxon>Sphagnum</taxon>
    </lineage>
</organism>
<gene>
    <name evidence="3" type="ORF">CSSPJE1EN1_LOCUS28875</name>
</gene>
<dbReference type="Proteomes" id="UP001497444">
    <property type="component" value="Unassembled WGS sequence"/>
</dbReference>
<keyword evidence="4" id="KW-1185">Reference proteome</keyword>
<dbReference type="SUPFAM" id="SSF88946">
    <property type="entry name" value="Sigma2 domain of RNA polymerase sigma factors"/>
    <property type="match status" value="1"/>
</dbReference>
<comment type="caution">
    <text evidence="3">The sequence shown here is derived from an EMBL/GenBank/DDBJ whole genome shotgun (WGS) entry which is preliminary data.</text>
</comment>
<evidence type="ECO:0000259" key="2">
    <source>
        <dbReference type="Pfam" id="PF10099"/>
    </source>
</evidence>
<dbReference type="PANTHER" id="PTHR37461:SF1">
    <property type="entry name" value="ANTI-SIGMA-K FACTOR RSKA"/>
    <property type="match status" value="1"/>
</dbReference>
<dbReference type="InterPro" id="IPR013325">
    <property type="entry name" value="RNA_pol_sigma_r2"/>
</dbReference>
<name>A0ABP0VJ19_9BRYO</name>
<evidence type="ECO:0000313" key="4">
    <source>
        <dbReference type="Proteomes" id="UP001497444"/>
    </source>
</evidence>
<dbReference type="InterPro" id="IPR018764">
    <property type="entry name" value="RskA_C"/>
</dbReference>
<proteinExistence type="predicted"/>